<reference evidence="2" key="1">
    <citation type="journal article" date="2019" name="Int. J. Syst. Evol. Microbiol.">
        <title>The Global Catalogue of Microorganisms (GCM) 10K type strain sequencing project: providing services to taxonomists for standard genome sequencing and annotation.</title>
        <authorList>
            <consortium name="The Broad Institute Genomics Platform"/>
            <consortium name="The Broad Institute Genome Sequencing Center for Infectious Disease"/>
            <person name="Wu L."/>
            <person name="Ma J."/>
        </authorList>
    </citation>
    <scope>NUCLEOTIDE SEQUENCE [LARGE SCALE GENOMIC DNA]</scope>
    <source>
        <strain evidence="2">JCM 15896</strain>
    </source>
</reference>
<evidence type="ECO:0000313" key="1">
    <source>
        <dbReference type="EMBL" id="GAA0852705.1"/>
    </source>
</evidence>
<dbReference type="RefSeq" id="WP_343855969.1">
    <property type="nucleotide sequence ID" value="NZ_BAAAFD010000001.1"/>
</dbReference>
<comment type="caution">
    <text evidence="1">The sequence shown here is derived from an EMBL/GenBank/DDBJ whole genome shotgun (WGS) entry which is preliminary data.</text>
</comment>
<sequence length="134" mass="15495">MRFENFLQALDMGQCKDQIQRQALFDIGLMFVKIDDVVEESELVYMQDWLKSLDWDSDVAKMDYYKTLESKIDHAIAASEVEDFLAHRSSLLSDPWMKENALKLAEDIANADGDVDAREQSALDFLRAKLKDIR</sequence>
<organism evidence="1 2">
    <name type="scientific">Aliiglaciecola litoralis</name>
    <dbReference type="NCBI Taxonomy" id="582857"/>
    <lineage>
        <taxon>Bacteria</taxon>
        <taxon>Pseudomonadati</taxon>
        <taxon>Pseudomonadota</taxon>
        <taxon>Gammaproteobacteria</taxon>
        <taxon>Alteromonadales</taxon>
        <taxon>Alteromonadaceae</taxon>
        <taxon>Aliiglaciecola</taxon>
    </lineage>
</organism>
<dbReference type="EMBL" id="BAAAFD010000001">
    <property type="protein sequence ID" value="GAA0852705.1"/>
    <property type="molecule type" value="Genomic_DNA"/>
</dbReference>
<proteinExistence type="predicted"/>
<dbReference type="InterPro" id="IPR029024">
    <property type="entry name" value="TerB-like"/>
</dbReference>
<gene>
    <name evidence="1" type="ORF">GCM10009114_03470</name>
</gene>
<evidence type="ECO:0000313" key="2">
    <source>
        <dbReference type="Proteomes" id="UP001500359"/>
    </source>
</evidence>
<dbReference type="SUPFAM" id="SSF158682">
    <property type="entry name" value="TerB-like"/>
    <property type="match status" value="1"/>
</dbReference>
<evidence type="ECO:0008006" key="3">
    <source>
        <dbReference type="Google" id="ProtNLM"/>
    </source>
</evidence>
<keyword evidence="2" id="KW-1185">Reference proteome</keyword>
<accession>A0ABP3WPX8</accession>
<dbReference type="Proteomes" id="UP001500359">
    <property type="component" value="Unassembled WGS sequence"/>
</dbReference>
<dbReference type="Gene3D" id="1.10.3680.10">
    <property type="entry name" value="TerB-like"/>
    <property type="match status" value="1"/>
</dbReference>
<protein>
    <recommendedName>
        <fullName evidence="3">Co-chaperone DjlA N-terminal domain-containing protein</fullName>
    </recommendedName>
</protein>
<name>A0ABP3WPX8_9ALTE</name>